<gene>
    <name evidence="3" type="ORF">QC815_10105</name>
</gene>
<evidence type="ECO:0000256" key="1">
    <source>
        <dbReference type="SAM" id="MobiDB-lite"/>
    </source>
</evidence>
<keyword evidence="3" id="KW-0282">Flagellum</keyword>
<dbReference type="InterPro" id="IPR021136">
    <property type="entry name" value="Flagellar_hook_control-like_C"/>
</dbReference>
<feature type="compositionally biased region" description="Basic and acidic residues" evidence="1">
    <location>
        <begin position="357"/>
        <end position="371"/>
    </location>
</feature>
<keyword evidence="3" id="KW-0969">Cilium</keyword>
<proteinExistence type="predicted"/>
<dbReference type="Pfam" id="PF02120">
    <property type="entry name" value="Flg_hook"/>
    <property type="match status" value="1"/>
</dbReference>
<dbReference type="Proteomes" id="UP001269267">
    <property type="component" value="Unassembled WGS sequence"/>
</dbReference>
<dbReference type="EMBL" id="JARWAI010000006">
    <property type="protein sequence ID" value="MDR5875272.1"/>
    <property type="molecule type" value="Genomic_DNA"/>
</dbReference>
<evidence type="ECO:0000313" key="3">
    <source>
        <dbReference type="EMBL" id="MDR5875272.1"/>
    </source>
</evidence>
<feature type="region of interest" description="Disordered" evidence="1">
    <location>
        <begin position="67"/>
        <end position="97"/>
    </location>
</feature>
<evidence type="ECO:0000313" key="4">
    <source>
        <dbReference type="Proteomes" id="UP001269267"/>
    </source>
</evidence>
<name>A0ABU1GCS3_9GAMM</name>
<keyword evidence="3" id="KW-0966">Cell projection</keyword>
<feature type="domain" description="Flagellar hook-length control protein-like C-terminal" evidence="2">
    <location>
        <begin position="364"/>
        <end position="434"/>
    </location>
</feature>
<comment type="caution">
    <text evidence="3">The sequence shown here is derived from an EMBL/GenBank/DDBJ whole genome shotgun (WGS) entry which is preliminary data.</text>
</comment>
<keyword evidence="4" id="KW-1185">Reference proteome</keyword>
<organism evidence="3 4">
    <name type="scientific">Vreelandella gomseomensis</name>
    <dbReference type="NCBI Taxonomy" id="370766"/>
    <lineage>
        <taxon>Bacteria</taxon>
        <taxon>Pseudomonadati</taxon>
        <taxon>Pseudomonadota</taxon>
        <taxon>Gammaproteobacteria</taxon>
        <taxon>Oceanospirillales</taxon>
        <taxon>Halomonadaceae</taxon>
        <taxon>Vreelandella</taxon>
    </lineage>
</organism>
<feature type="region of interest" description="Disordered" evidence="1">
    <location>
        <begin position="356"/>
        <end position="375"/>
    </location>
</feature>
<reference evidence="3 4" key="1">
    <citation type="submission" date="2023-04" db="EMBL/GenBank/DDBJ databases">
        <title>A long-awaited taxogenomic arrangement of the family Halomonadaceae.</title>
        <authorList>
            <person name="De La Haba R."/>
            <person name="Chuvochina M."/>
            <person name="Wittouck S."/>
            <person name="Arahal D.R."/>
            <person name="Sanchez-Porro C."/>
            <person name="Hugenholtz P."/>
            <person name="Ventosa A."/>
        </authorList>
    </citation>
    <scope>NUCLEOTIDE SEQUENCE [LARGE SCALE GENOMIC DNA]</scope>
    <source>
        <strain evidence="3 4">DSM 18042</strain>
    </source>
</reference>
<sequence length="446" mass="47333">MSTINPLIDTLLHQVLGKRGDASSQRLMDQPIRPIVPGEGPRALMGDARLDGRDAASTALRDTALRDMRGLPSQLDGGRLPQRGDAQGLPPGSTQTHFSPAARTIADVLLRFPAPPAVMRPEAPLMNAAEPASPAQLASRLEASVRDSGLFYEAHLKRWFQGDTSRQQLLREPQMQPGPRAAVPTPLASTALGMGVTPQGPSSGVGTQGLMPGGAVPMMPTVPTSSALILPNTSLIPVASEAAARANVNMTGDAAARASMVTAPGSASSTSPGPGVLNTPELAATAREATQAGTEARLAREALEIMPGRQSREVVHESLQSLVRQQLEMLVSPTIRWEGDVWAGIFMALVVNLPNRESSRESGGEQEKGEDNWQSDMQLDVPGFGAFSVSLRLYRGALNIDLTTTDADVHQRLETGVPALESRLEALDLRKVQVRARYEEATDAIG</sequence>
<evidence type="ECO:0000259" key="2">
    <source>
        <dbReference type="Pfam" id="PF02120"/>
    </source>
</evidence>
<protein>
    <submittedName>
        <fullName evidence="3">Flagellar hook-length control protein FliK</fullName>
    </submittedName>
</protein>
<dbReference type="RefSeq" id="WP_309768310.1">
    <property type="nucleotide sequence ID" value="NZ_JARWAI010000006.1"/>
</dbReference>
<accession>A0ABU1GCS3</accession>